<organism evidence="3 4">
    <name type="scientific">Sporolituus thermophilus DSM 23256</name>
    <dbReference type="NCBI Taxonomy" id="1123285"/>
    <lineage>
        <taxon>Bacteria</taxon>
        <taxon>Bacillati</taxon>
        <taxon>Bacillota</taxon>
        <taxon>Negativicutes</taxon>
        <taxon>Selenomonadales</taxon>
        <taxon>Sporomusaceae</taxon>
        <taxon>Sporolituus</taxon>
    </lineage>
</organism>
<dbReference type="AlphaFoldDB" id="A0A1G7M431"/>
<name>A0A1G7M431_9FIRM</name>
<evidence type="ECO:0000313" key="3">
    <source>
        <dbReference type="EMBL" id="SDF56414.1"/>
    </source>
</evidence>
<accession>A0A1G7M431</accession>
<dbReference type="OrthoDB" id="4676896at2"/>
<dbReference type="Pfam" id="PF08841">
    <property type="entry name" value="DDR"/>
    <property type="match status" value="1"/>
</dbReference>
<dbReference type="InterPro" id="IPR009191">
    <property type="entry name" value="DDRA"/>
</dbReference>
<reference evidence="4" key="1">
    <citation type="submission" date="2016-10" db="EMBL/GenBank/DDBJ databases">
        <authorList>
            <person name="Varghese N."/>
            <person name="Submissions S."/>
        </authorList>
    </citation>
    <scope>NUCLEOTIDE SEQUENCE [LARGE SCALE GENOMIC DNA]</scope>
    <source>
        <strain evidence="4">DSM 23256</strain>
    </source>
</reference>
<gene>
    <name evidence="3" type="ORF">SAMN05660235_01998</name>
</gene>
<dbReference type="Proteomes" id="UP000243333">
    <property type="component" value="Unassembled WGS sequence"/>
</dbReference>
<dbReference type="Pfam" id="PF18427">
    <property type="entry name" value="DDR_swiveling"/>
    <property type="match status" value="1"/>
</dbReference>
<dbReference type="InterPro" id="IPR012340">
    <property type="entry name" value="NA-bd_OB-fold"/>
</dbReference>
<sequence>MAIIAGVDIGNSTTEVCIASINANGTTQFLASSIAKTTGIKGTTANLPGIVTALEDALKKAGLTISQLAEIRLNEATPVIGDVAMETITETIITESTMIGHNPGTPGGIGLGVGRTVAFADLPYIQPYDKVICVIGAGVDFADAAAAINSALERGVDVQGAVVRQDDAVLIANRLTRSIPIVDEVTFIEKVPLGMPAALEVAEPGQTIRTLSNPYGIATVFNLSSEETKLVVPIARALIGNRSAVVIRTPQGDVKARTIPAGFVTVVGQKGREDIDLDAGASKIMAAVERVQPVIDVKGEAGTNVGGMLERVRQVMSELTGQVLADMRIQDILAVDTFVPQKVQGGLAGEFALESAVALAAMVKTSRLPMQQIADELTSRLGVPVIIAGVEANMAILGALTTPGTAKPLAILDMGGGSTDAAIITRDNRATSIHLAGAGDMVTMLINSELSLNNWELAEDIKKYPLAKVESLYHIRTEDGTVRFYQEHLPPEVYARVVILKENGMTPIPADHPMEKIRHVRREAKKRVFVTNALRALTRVAPTSNIRHIDFVVMVGGSALDFEIADMVSDALAEYGIVCGRGNIRGCEGPRNAVATGLVLSYPGGRRENNRDAGAG</sequence>
<dbReference type="InterPro" id="IPR043129">
    <property type="entry name" value="ATPase_NBD"/>
</dbReference>
<keyword evidence="4" id="KW-1185">Reference proteome</keyword>
<dbReference type="RefSeq" id="WP_093690456.1">
    <property type="nucleotide sequence ID" value="NZ_FNBU01000015.1"/>
</dbReference>
<proteinExistence type="predicted"/>
<dbReference type="InterPro" id="IPR028975">
    <property type="entry name" value="DDRA_swiveling_dom_sf"/>
</dbReference>
<dbReference type="SUPFAM" id="SSF53067">
    <property type="entry name" value="Actin-like ATPase domain"/>
    <property type="match status" value="2"/>
</dbReference>
<dbReference type="EMBL" id="FNBU01000015">
    <property type="protein sequence ID" value="SDF56414.1"/>
    <property type="molecule type" value="Genomic_DNA"/>
</dbReference>
<dbReference type="Gene3D" id="3.50.30.70">
    <property type="entry name" value="Swiveling domain of dehydratase reactivase alpha subunit"/>
    <property type="match status" value="1"/>
</dbReference>
<dbReference type="InterPro" id="IPR040916">
    <property type="entry name" value="DDR_swiveling"/>
</dbReference>
<feature type="domain" description="Diol dehydratase reactivase ATPase-like" evidence="1">
    <location>
        <begin position="275"/>
        <end position="602"/>
    </location>
</feature>
<dbReference type="Gene3D" id="2.40.50.140">
    <property type="entry name" value="Nucleic acid-binding proteins"/>
    <property type="match status" value="1"/>
</dbReference>
<dbReference type="InterPro" id="IPR030994">
    <property type="entry name" value="DDR_dom"/>
</dbReference>
<protein>
    <submittedName>
        <fullName evidence="3">Diol dehydratase reactivase alpha subunit</fullName>
    </submittedName>
</protein>
<dbReference type="SUPFAM" id="SSF82317">
    <property type="entry name" value="Swiveling domain of dehydratase reactivase alpha subunit"/>
    <property type="match status" value="1"/>
</dbReference>
<evidence type="ECO:0000259" key="2">
    <source>
        <dbReference type="Pfam" id="PF18427"/>
    </source>
</evidence>
<dbReference type="STRING" id="1123285.SAMN05660235_01998"/>
<evidence type="ECO:0000313" key="4">
    <source>
        <dbReference type="Proteomes" id="UP000243333"/>
    </source>
</evidence>
<feature type="domain" description="DD-reactivating factor swiveling" evidence="2">
    <location>
        <begin position="93"/>
        <end position="254"/>
    </location>
</feature>
<dbReference type="NCBIfam" id="TIGR04491">
    <property type="entry name" value="reactive_PduG"/>
    <property type="match status" value="1"/>
</dbReference>
<evidence type="ECO:0000259" key="1">
    <source>
        <dbReference type="Pfam" id="PF08841"/>
    </source>
</evidence>
<dbReference type="Gene3D" id="3.90.470.30">
    <property type="match status" value="1"/>
</dbReference>
<dbReference type="Gene3D" id="3.30.420.40">
    <property type="match status" value="2"/>
</dbReference>